<dbReference type="PROSITE" id="PS51000">
    <property type="entry name" value="HTH_DEOR_2"/>
    <property type="match status" value="1"/>
</dbReference>
<evidence type="ECO:0000256" key="2">
    <source>
        <dbReference type="ARBA" id="ARBA00023125"/>
    </source>
</evidence>
<dbReference type="PANTHER" id="PTHR30363">
    <property type="entry name" value="HTH-TYPE TRANSCRIPTIONAL REGULATOR SRLR-RELATED"/>
    <property type="match status" value="1"/>
</dbReference>
<evidence type="ECO:0000259" key="4">
    <source>
        <dbReference type="PROSITE" id="PS51000"/>
    </source>
</evidence>
<dbReference type="Pfam" id="PF08220">
    <property type="entry name" value="HTH_DeoR"/>
    <property type="match status" value="1"/>
</dbReference>
<dbReference type="InterPro" id="IPR014036">
    <property type="entry name" value="DeoR-like_C"/>
</dbReference>
<proteinExistence type="predicted"/>
<accession>A0A1H0IQ35</accession>
<evidence type="ECO:0000256" key="1">
    <source>
        <dbReference type="ARBA" id="ARBA00023015"/>
    </source>
</evidence>
<dbReference type="STRING" id="745820.SAMN04488053_11157"/>
<dbReference type="OrthoDB" id="9797223at2"/>
<dbReference type="Proteomes" id="UP000198778">
    <property type="component" value="Unassembled WGS sequence"/>
</dbReference>
<keyword evidence="2" id="KW-0238">DNA-binding</keyword>
<dbReference type="InterPro" id="IPR018356">
    <property type="entry name" value="Tscrpt_reg_HTH_DeoR_CS"/>
</dbReference>
<dbReference type="SMART" id="SM00420">
    <property type="entry name" value="HTH_DEOR"/>
    <property type="match status" value="1"/>
</dbReference>
<keyword evidence="3" id="KW-0804">Transcription</keyword>
<dbReference type="PRINTS" id="PR00037">
    <property type="entry name" value="HTHLACR"/>
</dbReference>
<dbReference type="SMART" id="SM01134">
    <property type="entry name" value="DeoRC"/>
    <property type="match status" value="1"/>
</dbReference>
<dbReference type="InterPro" id="IPR050313">
    <property type="entry name" value="Carb_Metab_HTH_regulators"/>
</dbReference>
<dbReference type="InterPro" id="IPR037171">
    <property type="entry name" value="NagB/RpiA_transferase-like"/>
</dbReference>
<dbReference type="Pfam" id="PF00455">
    <property type="entry name" value="DeoRC"/>
    <property type="match status" value="1"/>
</dbReference>
<dbReference type="Gene3D" id="3.40.50.1360">
    <property type="match status" value="1"/>
</dbReference>
<reference evidence="6" key="1">
    <citation type="submission" date="2016-10" db="EMBL/GenBank/DDBJ databases">
        <authorList>
            <person name="Varghese N."/>
            <person name="Submissions S."/>
        </authorList>
    </citation>
    <scope>NUCLEOTIDE SEQUENCE [LARGE SCALE GENOMIC DNA]</scope>
    <source>
        <strain evidence="6">CGMCC 1.10369</strain>
    </source>
</reference>
<organism evidence="5 6">
    <name type="scientific">Alkalicoccus daliensis</name>
    <dbReference type="NCBI Taxonomy" id="745820"/>
    <lineage>
        <taxon>Bacteria</taxon>
        <taxon>Bacillati</taxon>
        <taxon>Bacillota</taxon>
        <taxon>Bacilli</taxon>
        <taxon>Bacillales</taxon>
        <taxon>Bacillaceae</taxon>
        <taxon>Alkalicoccus</taxon>
    </lineage>
</organism>
<dbReference type="InterPro" id="IPR001034">
    <property type="entry name" value="DeoR_HTH"/>
</dbReference>
<evidence type="ECO:0000313" key="6">
    <source>
        <dbReference type="Proteomes" id="UP000198778"/>
    </source>
</evidence>
<protein>
    <submittedName>
        <fullName evidence="5">Transcriptional regulator, DeoR family</fullName>
    </submittedName>
</protein>
<gene>
    <name evidence="5" type="ORF">SAMN04488053_11157</name>
</gene>
<sequence length="252" mass="27802">MLTFERQHAILNLLQKQKIAKIAELIDATGASESTIRRDLSELERQQKLKRIHGGASLPSRKSDEPGMSEKITAFTKEKERIGALAASYVEDNDSIYIDAGTSTEAMISKITAKNVTIVTNGLNIINTSIQHDFYTYVLGGYVKTGTHAFIGKAAAEAMQKYRFDKAFLGTNGVDLTFGYSTPDPEEAYIKELAIRESQQAFILADSSKLDQTSFTCFGSLKDATLLTDSNKDTLEYLHKLAEQTSVEAVKI</sequence>
<keyword evidence="6" id="KW-1185">Reference proteome</keyword>
<name>A0A1H0IQ35_9BACI</name>
<dbReference type="SUPFAM" id="SSF46785">
    <property type="entry name" value="Winged helix' DNA-binding domain"/>
    <property type="match status" value="1"/>
</dbReference>
<dbReference type="GO" id="GO:0003700">
    <property type="term" value="F:DNA-binding transcription factor activity"/>
    <property type="evidence" value="ECO:0007669"/>
    <property type="project" value="InterPro"/>
</dbReference>
<dbReference type="PANTHER" id="PTHR30363:SF56">
    <property type="entry name" value="TRANSCRIPTIONAL REGULATOR, DEOR FAMILY"/>
    <property type="match status" value="1"/>
</dbReference>
<dbReference type="SUPFAM" id="SSF100950">
    <property type="entry name" value="NagB/RpiA/CoA transferase-like"/>
    <property type="match status" value="1"/>
</dbReference>
<dbReference type="InterPro" id="IPR036388">
    <property type="entry name" value="WH-like_DNA-bd_sf"/>
</dbReference>
<dbReference type="GO" id="GO:0003677">
    <property type="term" value="F:DNA binding"/>
    <property type="evidence" value="ECO:0007669"/>
    <property type="project" value="UniProtKB-KW"/>
</dbReference>
<keyword evidence="1" id="KW-0805">Transcription regulation</keyword>
<dbReference type="PROSITE" id="PS00894">
    <property type="entry name" value="HTH_DEOR_1"/>
    <property type="match status" value="1"/>
</dbReference>
<dbReference type="Gene3D" id="1.10.10.10">
    <property type="entry name" value="Winged helix-like DNA-binding domain superfamily/Winged helix DNA-binding domain"/>
    <property type="match status" value="1"/>
</dbReference>
<feature type="domain" description="HTH deoR-type" evidence="4">
    <location>
        <begin position="3"/>
        <end position="58"/>
    </location>
</feature>
<evidence type="ECO:0000256" key="3">
    <source>
        <dbReference type="ARBA" id="ARBA00023163"/>
    </source>
</evidence>
<dbReference type="InterPro" id="IPR036390">
    <property type="entry name" value="WH_DNA-bd_sf"/>
</dbReference>
<evidence type="ECO:0000313" key="5">
    <source>
        <dbReference type="EMBL" id="SDO33475.1"/>
    </source>
</evidence>
<dbReference type="RefSeq" id="WP_090843666.1">
    <property type="nucleotide sequence ID" value="NZ_FNIL01000011.1"/>
</dbReference>
<dbReference type="AlphaFoldDB" id="A0A1H0IQ35"/>
<dbReference type="EMBL" id="FNIL01000011">
    <property type="protein sequence ID" value="SDO33475.1"/>
    <property type="molecule type" value="Genomic_DNA"/>
</dbReference>